<feature type="domain" description="Pop1 N-terminal" evidence="2">
    <location>
        <begin position="14"/>
        <end position="95"/>
    </location>
</feature>
<name>A0A9K3D5Z1_9EUKA</name>
<organism evidence="3 4">
    <name type="scientific">Kipferlia bialata</name>
    <dbReference type="NCBI Taxonomy" id="797122"/>
    <lineage>
        <taxon>Eukaryota</taxon>
        <taxon>Metamonada</taxon>
        <taxon>Carpediemonas-like organisms</taxon>
        <taxon>Kipferlia</taxon>
    </lineage>
</organism>
<evidence type="ECO:0000313" key="3">
    <source>
        <dbReference type="EMBL" id="GIQ88761.1"/>
    </source>
</evidence>
<sequence>MAPIPSNLHVEAYAQERLREIRFFQERIQGHGGNKRLIQLLPRHRRRRAMSHSVYRFPRVLLGRAIAENKRFMTVPPKPSRKHRRNASALMQRDTRLAETDRRMESHVWHTKRFHMAH</sequence>
<dbReference type="GO" id="GO:0001682">
    <property type="term" value="P:tRNA 5'-leader removal"/>
    <property type="evidence" value="ECO:0007669"/>
    <property type="project" value="InterPro"/>
</dbReference>
<feature type="region of interest" description="Disordered" evidence="1">
    <location>
        <begin position="76"/>
        <end position="104"/>
    </location>
</feature>
<feature type="non-terminal residue" evidence="3">
    <location>
        <position position="1"/>
    </location>
</feature>
<comment type="caution">
    <text evidence="3">The sequence shown here is derived from an EMBL/GenBank/DDBJ whole genome shotgun (WGS) entry which is preliminary data.</text>
</comment>
<evidence type="ECO:0000259" key="2">
    <source>
        <dbReference type="Pfam" id="PF06978"/>
    </source>
</evidence>
<evidence type="ECO:0000256" key="1">
    <source>
        <dbReference type="SAM" id="MobiDB-lite"/>
    </source>
</evidence>
<evidence type="ECO:0000313" key="4">
    <source>
        <dbReference type="Proteomes" id="UP000265618"/>
    </source>
</evidence>
<protein>
    <recommendedName>
        <fullName evidence="2">Pop1 N-terminal domain-containing protein</fullName>
    </recommendedName>
</protein>
<accession>A0A9K3D5Z1</accession>
<dbReference type="OrthoDB" id="442863at2759"/>
<dbReference type="InterPro" id="IPR009723">
    <property type="entry name" value="Pop1_N"/>
</dbReference>
<gene>
    <name evidence="3" type="ORF">KIPB_011086</name>
</gene>
<proteinExistence type="predicted"/>
<feature type="compositionally biased region" description="Basic and acidic residues" evidence="1">
    <location>
        <begin position="93"/>
        <end position="104"/>
    </location>
</feature>
<keyword evidence="4" id="KW-1185">Reference proteome</keyword>
<dbReference type="EMBL" id="BDIP01004361">
    <property type="protein sequence ID" value="GIQ88761.1"/>
    <property type="molecule type" value="Genomic_DNA"/>
</dbReference>
<dbReference type="GO" id="GO:0000172">
    <property type="term" value="C:ribonuclease MRP complex"/>
    <property type="evidence" value="ECO:0007669"/>
    <property type="project" value="InterPro"/>
</dbReference>
<reference evidence="3 4" key="1">
    <citation type="journal article" date="2018" name="PLoS ONE">
        <title>The draft genome of Kipferlia bialata reveals reductive genome evolution in fornicate parasites.</title>
        <authorList>
            <person name="Tanifuji G."/>
            <person name="Takabayashi S."/>
            <person name="Kume K."/>
            <person name="Takagi M."/>
            <person name="Nakayama T."/>
            <person name="Kamikawa R."/>
            <person name="Inagaki Y."/>
            <person name="Hashimoto T."/>
        </authorList>
    </citation>
    <scope>NUCLEOTIDE SEQUENCE [LARGE SCALE GENOMIC DNA]</scope>
    <source>
        <strain evidence="3">NY0173</strain>
    </source>
</reference>
<dbReference type="PANTHER" id="PTHR22731">
    <property type="entry name" value="RIBONUCLEASES P/MRP PROTEIN SUBUNIT POP1"/>
    <property type="match status" value="1"/>
</dbReference>
<dbReference type="AlphaFoldDB" id="A0A9K3D5Z1"/>
<dbReference type="PANTHER" id="PTHR22731:SF3">
    <property type="entry name" value="RIBONUCLEASES P_MRP PROTEIN SUBUNIT POP1"/>
    <property type="match status" value="1"/>
</dbReference>
<dbReference type="InterPro" id="IPR039182">
    <property type="entry name" value="Pop1"/>
</dbReference>
<dbReference type="GO" id="GO:0005655">
    <property type="term" value="C:nucleolar ribonuclease P complex"/>
    <property type="evidence" value="ECO:0007669"/>
    <property type="project" value="InterPro"/>
</dbReference>
<dbReference type="Pfam" id="PF06978">
    <property type="entry name" value="POP1_N"/>
    <property type="match status" value="1"/>
</dbReference>
<dbReference type="Proteomes" id="UP000265618">
    <property type="component" value="Unassembled WGS sequence"/>
</dbReference>